<dbReference type="Pfam" id="PF12697">
    <property type="entry name" value="Abhydrolase_6"/>
    <property type="match status" value="1"/>
</dbReference>
<dbReference type="PANTHER" id="PTHR37946">
    <property type="entry name" value="SLL1969 PROTEIN"/>
    <property type="match status" value="1"/>
</dbReference>
<gene>
    <name evidence="3" type="ORF">BCF46_1549</name>
</gene>
<feature type="domain" description="AB hydrolase-1" evidence="2">
    <location>
        <begin position="23"/>
        <end position="139"/>
    </location>
</feature>
<evidence type="ECO:0000259" key="2">
    <source>
        <dbReference type="Pfam" id="PF12697"/>
    </source>
</evidence>
<accession>A0A497WRX8</accession>
<keyword evidence="1" id="KW-0732">Signal</keyword>
<dbReference type="Proteomes" id="UP000269157">
    <property type="component" value="Unassembled WGS sequence"/>
</dbReference>
<keyword evidence="3" id="KW-0378">Hydrolase</keyword>
<sequence length="286" mass="30338">MTLMRSLALLCLLFPSAAMADCVVLLHGLARSNFSLSVMEQSLQASGFQTVNPSYPSTTETIKDLANETIPAAIAECDSNTPVHFVTHSMGGILVRAWLKENDLPSLGRVVMLAPPNKGSELVDQLSSWEPFEWVNGPAGAQLHTGPDSLPNTLGPVDFPLGVIAGTQTLNPFYSVLIDGPDDGKVSVESTKIEGMSDHMVFPVTHTFMMNAPMVVAETIKFLEEGKFDRDLTLTDVVTGVAEGVGETVSQVAEEVGDAVVDAASDVGDAVTETVEQTLGTESSDN</sequence>
<evidence type="ECO:0000313" key="3">
    <source>
        <dbReference type="EMBL" id="RLJ59400.1"/>
    </source>
</evidence>
<dbReference type="EMBL" id="RCCE01000002">
    <property type="protein sequence ID" value="RLJ59400.1"/>
    <property type="molecule type" value="Genomic_DNA"/>
</dbReference>
<dbReference type="GO" id="GO:0016787">
    <property type="term" value="F:hydrolase activity"/>
    <property type="evidence" value="ECO:0007669"/>
    <property type="project" value="UniProtKB-KW"/>
</dbReference>
<dbReference type="InterPro" id="IPR029058">
    <property type="entry name" value="AB_hydrolase_fold"/>
</dbReference>
<feature type="signal peptide" evidence="1">
    <location>
        <begin position="1"/>
        <end position="20"/>
    </location>
</feature>
<dbReference type="SUPFAM" id="SSF53474">
    <property type="entry name" value="alpha/beta-Hydrolases"/>
    <property type="match status" value="1"/>
</dbReference>
<dbReference type="AlphaFoldDB" id="A0A497WRX8"/>
<reference evidence="3 4" key="1">
    <citation type="submission" date="2018-10" db="EMBL/GenBank/DDBJ databases">
        <title>Genomic Encyclopedia of Archaeal and Bacterial Type Strains, Phase II (KMG-II): from individual species to whole genera.</title>
        <authorList>
            <person name="Goeker M."/>
        </authorList>
    </citation>
    <scope>NUCLEOTIDE SEQUENCE [LARGE SCALE GENOMIC DNA]</scope>
    <source>
        <strain evidence="3 4">DSM 29466</strain>
    </source>
</reference>
<dbReference type="PANTHER" id="PTHR37946:SF1">
    <property type="entry name" value="SLL1969 PROTEIN"/>
    <property type="match status" value="1"/>
</dbReference>
<name>A0A497WRX8_9RHOB</name>
<dbReference type="Gene3D" id="3.40.50.1820">
    <property type="entry name" value="alpha/beta hydrolase"/>
    <property type="match status" value="1"/>
</dbReference>
<organism evidence="3 4">
    <name type="scientific">Litoreibacter meonggei</name>
    <dbReference type="NCBI Taxonomy" id="1049199"/>
    <lineage>
        <taxon>Bacteria</taxon>
        <taxon>Pseudomonadati</taxon>
        <taxon>Pseudomonadota</taxon>
        <taxon>Alphaproteobacteria</taxon>
        <taxon>Rhodobacterales</taxon>
        <taxon>Roseobacteraceae</taxon>
        <taxon>Litoreibacter</taxon>
    </lineage>
</organism>
<dbReference type="InterPro" id="IPR000073">
    <property type="entry name" value="AB_hydrolase_1"/>
</dbReference>
<feature type="chain" id="PRO_5019864814" evidence="1">
    <location>
        <begin position="21"/>
        <end position="286"/>
    </location>
</feature>
<comment type="caution">
    <text evidence="3">The sequence shown here is derived from an EMBL/GenBank/DDBJ whole genome shotgun (WGS) entry which is preliminary data.</text>
</comment>
<proteinExistence type="predicted"/>
<protein>
    <submittedName>
        <fullName evidence="3">Alpha/beta hydrolase family protein</fullName>
    </submittedName>
</protein>
<keyword evidence="4" id="KW-1185">Reference proteome</keyword>
<evidence type="ECO:0000313" key="4">
    <source>
        <dbReference type="Proteomes" id="UP000269157"/>
    </source>
</evidence>
<evidence type="ECO:0000256" key="1">
    <source>
        <dbReference type="SAM" id="SignalP"/>
    </source>
</evidence>